<dbReference type="EMBL" id="CADEAL010001896">
    <property type="protein sequence ID" value="CAB1436494.1"/>
    <property type="molecule type" value="Genomic_DNA"/>
</dbReference>
<sequence length="135" mass="14548">MIVWTVSVIHMLRGFRRSRGRSGSTPLRRKVFGSEGEGNRLESGWTGSKHSTLSPQALRASEGEQIYPRFSGISDSLQRYYSTAGFTEGTIASARKRLFTDAPQIATVPLNIQGLASSSYDGAAPGGAFTSDDDS</sequence>
<evidence type="ECO:0000313" key="2">
    <source>
        <dbReference type="EMBL" id="CAB1436494.1"/>
    </source>
</evidence>
<dbReference type="Proteomes" id="UP001153269">
    <property type="component" value="Unassembled WGS sequence"/>
</dbReference>
<accession>A0A9N7URD8</accession>
<proteinExistence type="predicted"/>
<name>A0A9N7URD8_PLEPL</name>
<dbReference type="AlphaFoldDB" id="A0A9N7URD8"/>
<keyword evidence="3" id="KW-1185">Reference proteome</keyword>
<protein>
    <submittedName>
        <fullName evidence="2">Uncharacterized protein</fullName>
    </submittedName>
</protein>
<comment type="caution">
    <text evidence="2">The sequence shown here is derived from an EMBL/GenBank/DDBJ whole genome shotgun (WGS) entry which is preliminary data.</text>
</comment>
<feature type="region of interest" description="Disordered" evidence="1">
    <location>
        <begin position="19"/>
        <end position="52"/>
    </location>
</feature>
<evidence type="ECO:0000313" key="3">
    <source>
        <dbReference type="Proteomes" id="UP001153269"/>
    </source>
</evidence>
<evidence type="ECO:0000256" key="1">
    <source>
        <dbReference type="SAM" id="MobiDB-lite"/>
    </source>
</evidence>
<gene>
    <name evidence="2" type="ORF">PLEPLA_LOCUS24527</name>
</gene>
<reference evidence="2" key="1">
    <citation type="submission" date="2020-03" db="EMBL/GenBank/DDBJ databases">
        <authorList>
            <person name="Weist P."/>
        </authorList>
    </citation>
    <scope>NUCLEOTIDE SEQUENCE</scope>
</reference>
<organism evidence="2 3">
    <name type="scientific">Pleuronectes platessa</name>
    <name type="common">European plaice</name>
    <dbReference type="NCBI Taxonomy" id="8262"/>
    <lineage>
        <taxon>Eukaryota</taxon>
        <taxon>Metazoa</taxon>
        <taxon>Chordata</taxon>
        <taxon>Craniata</taxon>
        <taxon>Vertebrata</taxon>
        <taxon>Euteleostomi</taxon>
        <taxon>Actinopterygii</taxon>
        <taxon>Neopterygii</taxon>
        <taxon>Teleostei</taxon>
        <taxon>Neoteleostei</taxon>
        <taxon>Acanthomorphata</taxon>
        <taxon>Carangaria</taxon>
        <taxon>Pleuronectiformes</taxon>
        <taxon>Pleuronectoidei</taxon>
        <taxon>Pleuronectidae</taxon>
        <taxon>Pleuronectes</taxon>
    </lineage>
</organism>